<evidence type="ECO:0000256" key="9">
    <source>
        <dbReference type="ARBA" id="ARBA00023125"/>
    </source>
</evidence>
<feature type="domain" description="C2H2-type" evidence="15">
    <location>
        <begin position="795"/>
        <end position="821"/>
    </location>
</feature>
<evidence type="ECO:0000256" key="13">
    <source>
        <dbReference type="SAM" id="MobiDB-lite"/>
    </source>
</evidence>
<feature type="transmembrane region" description="Helical" evidence="14">
    <location>
        <begin position="64"/>
        <end position="85"/>
    </location>
</feature>
<dbReference type="GO" id="GO:0005634">
    <property type="term" value="C:nucleus"/>
    <property type="evidence" value="ECO:0007669"/>
    <property type="project" value="UniProtKB-SubCell"/>
</dbReference>
<dbReference type="FunFam" id="3.30.160.60:FF:002343">
    <property type="entry name" value="Zinc finger protein 33A"/>
    <property type="match status" value="1"/>
</dbReference>
<feature type="compositionally biased region" description="Polar residues" evidence="13">
    <location>
        <begin position="641"/>
        <end position="654"/>
    </location>
</feature>
<dbReference type="PROSITE" id="PS50262">
    <property type="entry name" value="G_PROTEIN_RECEP_F1_2"/>
    <property type="match status" value="1"/>
</dbReference>
<feature type="transmembrane region" description="Helical" evidence="14">
    <location>
        <begin position="97"/>
        <end position="124"/>
    </location>
</feature>
<evidence type="ECO:0000256" key="14">
    <source>
        <dbReference type="SAM" id="Phobius"/>
    </source>
</evidence>
<dbReference type="InterPro" id="IPR036236">
    <property type="entry name" value="Znf_C2H2_sf"/>
</dbReference>
<evidence type="ECO:0000256" key="12">
    <source>
        <dbReference type="PROSITE-ProRule" id="PRU00042"/>
    </source>
</evidence>
<evidence type="ECO:0000313" key="18">
    <source>
        <dbReference type="Proteomes" id="UP000827892"/>
    </source>
</evidence>
<dbReference type="Proteomes" id="UP000827892">
    <property type="component" value="Chromosome I"/>
</dbReference>
<dbReference type="SUPFAM" id="SSF57667">
    <property type="entry name" value="beta-beta-alpha zinc fingers"/>
    <property type="match status" value="1"/>
</dbReference>
<dbReference type="EMBL" id="CP090891">
    <property type="protein sequence ID" value="ULU10623.1"/>
    <property type="molecule type" value="Genomic_DNA"/>
</dbReference>
<dbReference type="FunFam" id="3.30.160.60:FF:000446">
    <property type="entry name" value="Zinc finger protein"/>
    <property type="match status" value="1"/>
</dbReference>
<dbReference type="InterPro" id="IPR017452">
    <property type="entry name" value="GPCR_Rhodpsn_7TM"/>
</dbReference>
<evidence type="ECO:0000256" key="5">
    <source>
        <dbReference type="ARBA" id="ARBA00022737"/>
    </source>
</evidence>
<reference evidence="17 18" key="1">
    <citation type="submission" date="2022-05" db="EMBL/GenBank/DDBJ databases">
        <title>Chromosome-level reference genomes for two strains of Caenorhabditis briggsae: an improved platform for comparative genomics.</title>
        <authorList>
            <person name="Stevens L."/>
            <person name="Andersen E.C."/>
        </authorList>
    </citation>
    <scope>NUCLEOTIDE SEQUENCE [LARGE SCALE GENOMIC DNA]</scope>
    <source>
        <strain evidence="17">QX1410_ONT</strain>
        <tissue evidence="17">Whole-organism</tissue>
    </source>
</reference>
<feature type="domain" description="C2H2-type" evidence="15">
    <location>
        <begin position="850"/>
        <end position="876"/>
    </location>
</feature>
<dbReference type="PANTHER" id="PTHR24404:SF114">
    <property type="entry name" value="KLUMPFUSS, ISOFORM B-RELATED"/>
    <property type="match status" value="1"/>
</dbReference>
<gene>
    <name evidence="17" type="ORF">L3Y34_014712</name>
</gene>
<sequence length="876" mass="99678">MNSTHDHLNNETKALATTEATISEEMMREWFQSQMGKGTGGGKIQAIVPLEEDMEWATVGGRFGMAYIAFGILAILVNIVIFVCICLRRRTTSSHVFYIIILNFCIIDTIKGICSVLFALKLLTFNMATDASMWTVRVDQYSGVLLRFTNLTTIMNVLLITMNEFIFICYPLRYSCIVTRFRVLCAIVFSWLIALMLTILNMLTSTRQRSVMIDTDCENESLINASFCIKHQETSLFHYFVFHMVLIAFCLICLAITASCYFILFRIITKLVRADVKYQVETDLLREEHSHGKSIARRKKYVLMIGSVILVYTVYLTTYAVIQGMHLVNITSRSKGTPVHARSGYIYTKYTCYLFISFHSLLQPLCFARMREFRNILKRTLFPCLTKTDPILTTDVYKRIMISPSDSRLLYESQFSIFNGRLCSLRILLIPQSETISKIRVTSPSDASILLENTIAEQSDVETFVDVLKMITNVRSQDPTILGPRVEPSLGEPEFPYRLVIDPISPSTDVITLPLCQASPQARCDYVLQLYAREKAQHQIQIEKSDELSKQLHNAIVDYNSMKTRCEFQEKEIALLRQLAESNSNKNKRARDDSENTPSKKRRCGCGDEESCDSDCDGEINEDEEDDMEADAELFRAATSQLQLSGRGSHNVEVSSGEGGSNDNDQMNLMKQLEKLSSVIVKAPNLPSTSSMSTMHIKMENNQEQSGPIVLQSQGTSEDQNGVKKVVGVVQYVICQLCPEEEQKSMDPANQQQMQEHFLDKHVDKEKKKCEACPTDQFQPHNIGQHYRFHTNSVYACQHCGKRGRRNYLMSHVRTHTGERPYRCDTCSKSFSDASTLRRHRLVHTGEKKYQCPVCGRAIARKDNVKVHIRSHGIHA</sequence>
<dbReference type="GO" id="GO:0008270">
    <property type="term" value="F:zinc ion binding"/>
    <property type="evidence" value="ECO:0007669"/>
    <property type="project" value="UniProtKB-KW"/>
</dbReference>
<keyword evidence="6 12" id="KW-0863">Zinc-finger</keyword>
<evidence type="ECO:0000313" key="17">
    <source>
        <dbReference type="EMBL" id="ULU10623.1"/>
    </source>
</evidence>
<evidence type="ECO:0000256" key="3">
    <source>
        <dbReference type="ARBA" id="ARBA00022692"/>
    </source>
</evidence>
<organism evidence="17 18">
    <name type="scientific">Caenorhabditis briggsae</name>
    <dbReference type="NCBI Taxonomy" id="6238"/>
    <lineage>
        <taxon>Eukaryota</taxon>
        <taxon>Metazoa</taxon>
        <taxon>Ecdysozoa</taxon>
        <taxon>Nematoda</taxon>
        <taxon>Chromadorea</taxon>
        <taxon>Rhabditida</taxon>
        <taxon>Rhabditina</taxon>
        <taxon>Rhabditomorpha</taxon>
        <taxon>Rhabditoidea</taxon>
        <taxon>Rhabditidae</taxon>
        <taxon>Peloderinae</taxon>
        <taxon>Caenorhabditis</taxon>
    </lineage>
</organism>
<keyword evidence="3 14" id="KW-0812">Transmembrane</keyword>
<dbReference type="PROSITE" id="PS50157">
    <property type="entry name" value="ZINC_FINGER_C2H2_2"/>
    <property type="match status" value="3"/>
</dbReference>
<evidence type="ECO:0000256" key="2">
    <source>
        <dbReference type="ARBA" id="ARBA00004370"/>
    </source>
</evidence>
<feature type="transmembrane region" description="Helical" evidence="14">
    <location>
        <begin position="240"/>
        <end position="264"/>
    </location>
</feature>
<keyword evidence="11" id="KW-0539">Nucleus</keyword>
<evidence type="ECO:0000256" key="1">
    <source>
        <dbReference type="ARBA" id="ARBA00004123"/>
    </source>
</evidence>
<keyword evidence="5" id="KW-0677">Repeat</keyword>
<feature type="transmembrane region" description="Helical" evidence="14">
    <location>
        <begin position="301"/>
        <end position="322"/>
    </location>
</feature>
<feature type="region of interest" description="Disordered" evidence="13">
    <location>
        <begin position="583"/>
        <end position="627"/>
    </location>
</feature>
<dbReference type="InterPro" id="IPR000276">
    <property type="entry name" value="GPCR_Rhodpsn"/>
</dbReference>
<dbReference type="CDD" id="cd00637">
    <property type="entry name" value="7tm_classA_rhodopsin-like"/>
    <property type="match status" value="1"/>
</dbReference>
<feature type="transmembrane region" description="Helical" evidence="14">
    <location>
        <begin position="181"/>
        <end position="203"/>
    </location>
</feature>
<dbReference type="AlphaFoldDB" id="A0AAE9IXY7"/>
<dbReference type="GO" id="GO:0016020">
    <property type="term" value="C:membrane"/>
    <property type="evidence" value="ECO:0007669"/>
    <property type="project" value="UniProtKB-SubCell"/>
</dbReference>
<keyword evidence="9" id="KW-0238">DNA-binding</keyword>
<evidence type="ECO:0000256" key="7">
    <source>
        <dbReference type="ARBA" id="ARBA00022833"/>
    </source>
</evidence>
<dbReference type="Gene3D" id="1.20.1070.10">
    <property type="entry name" value="Rhodopsin 7-helix transmembrane proteins"/>
    <property type="match status" value="1"/>
</dbReference>
<evidence type="ECO:0000256" key="11">
    <source>
        <dbReference type="ARBA" id="ARBA00023242"/>
    </source>
</evidence>
<evidence type="ECO:0000256" key="6">
    <source>
        <dbReference type="ARBA" id="ARBA00022771"/>
    </source>
</evidence>
<feature type="transmembrane region" description="Helical" evidence="14">
    <location>
        <begin position="144"/>
        <end position="169"/>
    </location>
</feature>
<feature type="domain" description="G-protein coupled receptors family 1 profile" evidence="16">
    <location>
        <begin position="77"/>
        <end position="367"/>
    </location>
</feature>
<evidence type="ECO:0000259" key="16">
    <source>
        <dbReference type="PROSITE" id="PS50262"/>
    </source>
</evidence>
<accession>A0AAE9IXY7</accession>
<keyword evidence="7" id="KW-0862">Zinc</keyword>
<keyword evidence="4" id="KW-0479">Metal-binding</keyword>
<dbReference type="PANTHER" id="PTHR24404">
    <property type="entry name" value="ZINC FINGER PROTEIN"/>
    <property type="match status" value="1"/>
</dbReference>
<name>A0AAE9IXY7_CAEBR</name>
<evidence type="ECO:0000259" key="15">
    <source>
        <dbReference type="PROSITE" id="PS50157"/>
    </source>
</evidence>
<evidence type="ECO:0000256" key="4">
    <source>
        <dbReference type="ARBA" id="ARBA00022723"/>
    </source>
</evidence>
<dbReference type="SMART" id="SM00355">
    <property type="entry name" value="ZnF_C2H2"/>
    <property type="match status" value="4"/>
</dbReference>
<feature type="domain" description="C2H2-type" evidence="15">
    <location>
        <begin position="822"/>
        <end position="849"/>
    </location>
</feature>
<keyword evidence="8 14" id="KW-1133">Transmembrane helix</keyword>
<dbReference type="Pfam" id="PF00096">
    <property type="entry name" value="zf-C2H2"/>
    <property type="match status" value="2"/>
</dbReference>
<comment type="subcellular location">
    <subcellularLocation>
        <location evidence="2">Membrane</location>
    </subcellularLocation>
    <subcellularLocation>
        <location evidence="1">Nucleus</location>
    </subcellularLocation>
</comment>
<dbReference type="Gene3D" id="3.30.160.60">
    <property type="entry name" value="Classic Zinc Finger"/>
    <property type="match status" value="3"/>
</dbReference>
<dbReference type="InterPro" id="IPR050589">
    <property type="entry name" value="Ikaros_C2H2-ZF"/>
</dbReference>
<dbReference type="InterPro" id="IPR013087">
    <property type="entry name" value="Znf_C2H2_type"/>
</dbReference>
<dbReference type="GO" id="GO:0004930">
    <property type="term" value="F:G protein-coupled receptor activity"/>
    <property type="evidence" value="ECO:0007669"/>
    <property type="project" value="InterPro"/>
</dbReference>
<dbReference type="SUPFAM" id="SSF81321">
    <property type="entry name" value="Family A G protein-coupled receptor-like"/>
    <property type="match status" value="1"/>
</dbReference>
<proteinExistence type="predicted"/>
<evidence type="ECO:0008006" key="19">
    <source>
        <dbReference type="Google" id="ProtNLM"/>
    </source>
</evidence>
<evidence type="ECO:0000256" key="10">
    <source>
        <dbReference type="ARBA" id="ARBA00023136"/>
    </source>
</evidence>
<dbReference type="FunFam" id="1.20.1070.10:FF:000703">
    <property type="entry name" value="Protein CBG03949"/>
    <property type="match status" value="1"/>
</dbReference>
<dbReference type="PROSITE" id="PS00028">
    <property type="entry name" value="ZINC_FINGER_C2H2_1"/>
    <property type="match status" value="2"/>
</dbReference>
<dbReference type="GO" id="GO:0003677">
    <property type="term" value="F:DNA binding"/>
    <property type="evidence" value="ECO:0007669"/>
    <property type="project" value="UniProtKB-KW"/>
</dbReference>
<feature type="region of interest" description="Disordered" evidence="13">
    <location>
        <begin position="641"/>
        <end position="663"/>
    </location>
</feature>
<dbReference type="Pfam" id="PF00001">
    <property type="entry name" value="7tm_1"/>
    <property type="match status" value="1"/>
</dbReference>
<evidence type="ECO:0000256" key="8">
    <source>
        <dbReference type="ARBA" id="ARBA00022989"/>
    </source>
</evidence>
<protein>
    <recommendedName>
        <fullName evidence="19">G-protein coupled receptors family 1 profile domain-containing protein</fullName>
    </recommendedName>
</protein>
<feature type="compositionally biased region" description="Acidic residues" evidence="13">
    <location>
        <begin position="607"/>
        <end position="627"/>
    </location>
</feature>
<dbReference type="GO" id="GO:0000122">
    <property type="term" value="P:negative regulation of transcription by RNA polymerase II"/>
    <property type="evidence" value="ECO:0007669"/>
    <property type="project" value="UniProtKB-ARBA"/>
</dbReference>
<keyword evidence="10 14" id="KW-0472">Membrane</keyword>